<dbReference type="EMBL" id="KQ459598">
    <property type="protein sequence ID" value="KPI94569.1"/>
    <property type="molecule type" value="Genomic_DNA"/>
</dbReference>
<protein>
    <submittedName>
        <fullName evidence="1">Uncharacterized protein</fullName>
    </submittedName>
</protein>
<name>A0A194PPB0_PAPXU</name>
<evidence type="ECO:0000313" key="2">
    <source>
        <dbReference type="Proteomes" id="UP000053268"/>
    </source>
</evidence>
<proteinExistence type="predicted"/>
<dbReference type="AlphaFoldDB" id="A0A194PPB0"/>
<accession>A0A194PPB0</accession>
<keyword evidence="2" id="KW-1185">Reference proteome</keyword>
<organism evidence="1 2">
    <name type="scientific">Papilio xuthus</name>
    <name type="common">Asian swallowtail butterfly</name>
    <dbReference type="NCBI Taxonomy" id="66420"/>
    <lineage>
        <taxon>Eukaryota</taxon>
        <taxon>Metazoa</taxon>
        <taxon>Ecdysozoa</taxon>
        <taxon>Arthropoda</taxon>
        <taxon>Hexapoda</taxon>
        <taxon>Insecta</taxon>
        <taxon>Pterygota</taxon>
        <taxon>Neoptera</taxon>
        <taxon>Endopterygota</taxon>
        <taxon>Lepidoptera</taxon>
        <taxon>Glossata</taxon>
        <taxon>Ditrysia</taxon>
        <taxon>Papilionoidea</taxon>
        <taxon>Papilionidae</taxon>
        <taxon>Papilioninae</taxon>
        <taxon>Papilio</taxon>
    </lineage>
</organism>
<reference evidence="1 2" key="1">
    <citation type="journal article" date="2015" name="Nat. Commun.">
        <title>Outbred genome sequencing and CRISPR/Cas9 gene editing in butterflies.</title>
        <authorList>
            <person name="Li X."/>
            <person name="Fan D."/>
            <person name="Zhang W."/>
            <person name="Liu G."/>
            <person name="Zhang L."/>
            <person name="Zhao L."/>
            <person name="Fang X."/>
            <person name="Chen L."/>
            <person name="Dong Y."/>
            <person name="Chen Y."/>
            <person name="Ding Y."/>
            <person name="Zhao R."/>
            <person name="Feng M."/>
            <person name="Zhu Y."/>
            <person name="Feng Y."/>
            <person name="Jiang X."/>
            <person name="Zhu D."/>
            <person name="Xiang H."/>
            <person name="Feng X."/>
            <person name="Li S."/>
            <person name="Wang J."/>
            <person name="Zhang G."/>
            <person name="Kronforst M.R."/>
            <person name="Wang W."/>
        </authorList>
    </citation>
    <scope>NUCLEOTIDE SEQUENCE [LARGE SCALE GENOMIC DNA]</scope>
    <source>
        <strain evidence="1">Ya'a_city_454_Px</strain>
        <tissue evidence="1">Whole body</tissue>
    </source>
</reference>
<evidence type="ECO:0000313" key="1">
    <source>
        <dbReference type="EMBL" id="KPI94569.1"/>
    </source>
</evidence>
<sequence>MNLFYFTRHYRESACATARLTNTHDVHSRRRLVPDWRPAAYTGALLRNLPAPDPIQDALRPYRGPGPHYFLHH</sequence>
<dbReference type="Proteomes" id="UP000053268">
    <property type="component" value="Unassembled WGS sequence"/>
</dbReference>
<gene>
    <name evidence="1" type="ORF">RR46_05821</name>
</gene>